<sequence length="183" mass="20460">MHIMLLILGFLLKFCGLALAAPPPLAQPTSVFTTEANHPLPSFATSSNSSNRLPTDPYYLHIPNTALTLRFAYYSVPIPEQNVTEIFIAALRDALVVHHRDKTPMGEKRLFYPVKMNAEQELQLNFLTGPSISWDDWWHVINGLRTFMRKFEFVSLAFSVKDESQSGAVFLGHGSVAVVPMAV</sequence>
<proteinExistence type="predicted"/>
<gene>
    <name evidence="2" type="ORF">ABVK25_008749</name>
</gene>
<evidence type="ECO:0000256" key="1">
    <source>
        <dbReference type="SAM" id="SignalP"/>
    </source>
</evidence>
<reference evidence="2 3" key="1">
    <citation type="submission" date="2024-09" db="EMBL/GenBank/DDBJ databases">
        <title>Rethinking Asexuality: The Enigmatic Case of Functional Sexual Genes in Lepraria (Stereocaulaceae).</title>
        <authorList>
            <person name="Doellman M."/>
            <person name="Sun Y."/>
            <person name="Barcenas-Pena A."/>
            <person name="Lumbsch H.T."/>
            <person name="Grewe F."/>
        </authorList>
    </citation>
    <scope>NUCLEOTIDE SEQUENCE [LARGE SCALE GENOMIC DNA]</scope>
    <source>
        <strain evidence="2 3">Grewe 0041</strain>
    </source>
</reference>
<dbReference type="Proteomes" id="UP001590951">
    <property type="component" value="Unassembled WGS sequence"/>
</dbReference>
<dbReference type="EMBL" id="JBHFEH010000040">
    <property type="protein sequence ID" value="KAL2051003.1"/>
    <property type="molecule type" value="Genomic_DNA"/>
</dbReference>
<comment type="caution">
    <text evidence="2">The sequence shown here is derived from an EMBL/GenBank/DDBJ whole genome shotgun (WGS) entry which is preliminary data.</text>
</comment>
<evidence type="ECO:0000313" key="2">
    <source>
        <dbReference type="EMBL" id="KAL2051003.1"/>
    </source>
</evidence>
<organism evidence="2 3">
    <name type="scientific">Lepraria finkii</name>
    <dbReference type="NCBI Taxonomy" id="1340010"/>
    <lineage>
        <taxon>Eukaryota</taxon>
        <taxon>Fungi</taxon>
        <taxon>Dikarya</taxon>
        <taxon>Ascomycota</taxon>
        <taxon>Pezizomycotina</taxon>
        <taxon>Lecanoromycetes</taxon>
        <taxon>OSLEUM clade</taxon>
        <taxon>Lecanoromycetidae</taxon>
        <taxon>Lecanorales</taxon>
        <taxon>Lecanorineae</taxon>
        <taxon>Stereocaulaceae</taxon>
        <taxon>Lepraria</taxon>
    </lineage>
</organism>
<evidence type="ECO:0000313" key="3">
    <source>
        <dbReference type="Proteomes" id="UP001590951"/>
    </source>
</evidence>
<protein>
    <submittedName>
        <fullName evidence="2">Uncharacterized protein</fullName>
    </submittedName>
</protein>
<keyword evidence="1" id="KW-0732">Signal</keyword>
<keyword evidence="3" id="KW-1185">Reference proteome</keyword>
<accession>A0ABR4B0R7</accession>
<feature type="chain" id="PRO_5046224487" evidence="1">
    <location>
        <begin position="21"/>
        <end position="183"/>
    </location>
</feature>
<name>A0ABR4B0R7_9LECA</name>
<feature type="signal peptide" evidence="1">
    <location>
        <begin position="1"/>
        <end position="20"/>
    </location>
</feature>